<organism evidence="2 3">
    <name type="scientific">Rhizoctonia solani</name>
    <dbReference type="NCBI Taxonomy" id="456999"/>
    <lineage>
        <taxon>Eukaryota</taxon>
        <taxon>Fungi</taxon>
        <taxon>Dikarya</taxon>
        <taxon>Basidiomycota</taxon>
        <taxon>Agaricomycotina</taxon>
        <taxon>Agaricomycetes</taxon>
        <taxon>Cantharellales</taxon>
        <taxon>Ceratobasidiaceae</taxon>
        <taxon>Rhizoctonia</taxon>
    </lineage>
</organism>
<gene>
    <name evidence="2" type="ORF">RDB_LOCUS154643</name>
</gene>
<sequence>MFKYLFETSGVHAVVICDLTNVPPRVVRETEFGTQPANPFKAEIAVWSRKATGSVGSDYPLDPCYHQGESADHKVGDSGDSTSNSSFGQSHTDPSSLVLDEFDHSAREYFRSDPNNPENQQRIYRRSAEWIVVCDESAPTGQGGLQSELILDVYDFLRPCSQLPNSYIRDRDIVVPLKALRSRL</sequence>
<feature type="non-terminal residue" evidence="2">
    <location>
        <position position="1"/>
    </location>
</feature>
<name>A0A8H3HFZ0_9AGAM</name>
<feature type="compositionally biased region" description="Polar residues" evidence="1">
    <location>
        <begin position="79"/>
        <end position="94"/>
    </location>
</feature>
<dbReference type="EMBL" id="CAJMWT010006049">
    <property type="protein sequence ID" value="CAE6512340.1"/>
    <property type="molecule type" value="Genomic_DNA"/>
</dbReference>
<dbReference type="AlphaFoldDB" id="A0A8H3HFZ0"/>
<comment type="caution">
    <text evidence="2">The sequence shown here is derived from an EMBL/GenBank/DDBJ whole genome shotgun (WGS) entry which is preliminary data.</text>
</comment>
<feature type="region of interest" description="Disordered" evidence="1">
    <location>
        <begin position="62"/>
        <end position="94"/>
    </location>
</feature>
<protein>
    <submittedName>
        <fullName evidence="2">Uncharacterized protein</fullName>
    </submittedName>
</protein>
<proteinExistence type="predicted"/>
<evidence type="ECO:0000256" key="1">
    <source>
        <dbReference type="SAM" id="MobiDB-lite"/>
    </source>
</evidence>
<evidence type="ECO:0000313" key="2">
    <source>
        <dbReference type="EMBL" id="CAE6512340.1"/>
    </source>
</evidence>
<dbReference type="Proteomes" id="UP000663843">
    <property type="component" value="Unassembled WGS sequence"/>
</dbReference>
<reference evidence="2" key="1">
    <citation type="submission" date="2021-01" db="EMBL/GenBank/DDBJ databases">
        <authorList>
            <person name="Kaushik A."/>
        </authorList>
    </citation>
    <scope>NUCLEOTIDE SEQUENCE</scope>
    <source>
        <strain evidence="2">AG2-2IIIB</strain>
    </source>
</reference>
<evidence type="ECO:0000313" key="3">
    <source>
        <dbReference type="Proteomes" id="UP000663843"/>
    </source>
</evidence>
<accession>A0A8H3HFZ0</accession>